<name>A0A3P9MTW9_POERE</name>
<keyword evidence="1" id="KW-0547">Nucleotide-binding</keyword>
<dbReference type="GeneTree" id="ENSGT00940000179148"/>
<dbReference type="Gene3D" id="3.30.200.20">
    <property type="entry name" value="Phosphorylase Kinase, domain 1"/>
    <property type="match status" value="1"/>
</dbReference>
<dbReference type="InterPro" id="IPR011009">
    <property type="entry name" value="Kinase-like_dom_sf"/>
</dbReference>
<dbReference type="GO" id="GO:0005524">
    <property type="term" value="F:ATP binding"/>
    <property type="evidence" value="ECO:0007669"/>
    <property type="project" value="UniProtKB-UniRule"/>
</dbReference>
<proteinExistence type="predicted"/>
<reference evidence="3" key="3">
    <citation type="submission" date="2025-09" db="UniProtKB">
        <authorList>
            <consortium name="Ensembl"/>
        </authorList>
    </citation>
    <scope>IDENTIFICATION</scope>
    <source>
        <strain evidence="3">Guanapo</strain>
    </source>
</reference>
<dbReference type="PROSITE" id="PS50011">
    <property type="entry name" value="PROTEIN_KINASE_DOM"/>
    <property type="match status" value="1"/>
</dbReference>
<dbReference type="InterPro" id="IPR000719">
    <property type="entry name" value="Prot_kinase_dom"/>
</dbReference>
<organism evidence="3 4">
    <name type="scientific">Poecilia reticulata</name>
    <name type="common">Guppy</name>
    <name type="synonym">Acanthophacelus reticulatus</name>
    <dbReference type="NCBI Taxonomy" id="8081"/>
    <lineage>
        <taxon>Eukaryota</taxon>
        <taxon>Metazoa</taxon>
        <taxon>Chordata</taxon>
        <taxon>Craniata</taxon>
        <taxon>Vertebrata</taxon>
        <taxon>Euteleostomi</taxon>
        <taxon>Actinopterygii</taxon>
        <taxon>Neopterygii</taxon>
        <taxon>Teleostei</taxon>
        <taxon>Neoteleostei</taxon>
        <taxon>Acanthomorphata</taxon>
        <taxon>Ovalentaria</taxon>
        <taxon>Atherinomorphae</taxon>
        <taxon>Cyprinodontiformes</taxon>
        <taxon>Poeciliidae</taxon>
        <taxon>Poeciliinae</taxon>
        <taxon>Poecilia</taxon>
    </lineage>
</organism>
<dbReference type="GO" id="GO:0004672">
    <property type="term" value="F:protein kinase activity"/>
    <property type="evidence" value="ECO:0007669"/>
    <property type="project" value="InterPro"/>
</dbReference>
<evidence type="ECO:0000259" key="2">
    <source>
        <dbReference type="PROSITE" id="PS50011"/>
    </source>
</evidence>
<dbReference type="PROSITE" id="PS00107">
    <property type="entry name" value="PROTEIN_KINASE_ATP"/>
    <property type="match status" value="1"/>
</dbReference>
<reference evidence="3" key="2">
    <citation type="submission" date="2025-08" db="UniProtKB">
        <authorList>
            <consortium name="Ensembl"/>
        </authorList>
    </citation>
    <scope>IDENTIFICATION</scope>
    <source>
        <strain evidence="3">Guanapo</strain>
    </source>
</reference>
<evidence type="ECO:0000313" key="4">
    <source>
        <dbReference type="Proteomes" id="UP000242638"/>
    </source>
</evidence>
<feature type="binding site" evidence="1">
    <location>
        <position position="53"/>
    </location>
    <ligand>
        <name>ATP</name>
        <dbReference type="ChEBI" id="CHEBI:30616"/>
    </ligand>
</feature>
<sequence>FTAPLKLLRPLKMGIGISSPSWDYEMEHYLGSGAYGAVVQSKKLGTNETVALKVIKNERYMEIRICCLFAPVIG</sequence>
<evidence type="ECO:0000313" key="3">
    <source>
        <dbReference type="Ensembl" id="ENSPREP00000000797.1"/>
    </source>
</evidence>
<keyword evidence="4" id="KW-1185">Reference proteome</keyword>
<keyword evidence="1" id="KW-0067">ATP-binding</keyword>
<feature type="domain" description="Protein kinase" evidence="2">
    <location>
        <begin position="24"/>
        <end position="74"/>
    </location>
</feature>
<reference evidence="4" key="1">
    <citation type="submission" date="2013-11" db="EMBL/GenBank/DDBJ databases">
        <title>The genomic landscape of the Guanapo guppy.</title>
        <authorList>
            <person name="Kuenstner A."/>
            <person name="Dreyer C."/>
        </authorList>
    </citation>
    <scope>NUCLEOTIDE SEQUENCE</scope>
    <source>
        <strain evidence="4">Guanapo</strain>
    </source>
</reference>
<evidence type="ECO:0000256" key="1">
    <source>
        <dbReference type="PROSITE-ProRule" id="PRU10141"/>
    </source>
</evidence>
<accession>A0A3P9MTW9</accession>
<protein>
    <recommendedName>
        <fullName evidence="2">Protein kinase domain-containing protein</fullName>
    </recommendedName>
</protein>
<dbReference type="InterPro" id="IPR017441">
    <property type="entry name" value="Protein_kinase_ATP_BS"/>
</dbReference>
<dbReference type="AlphaFoldDB" id="A0A3P9MTW9"/>
<dbReference type="OMA" id="DYEMEHY"/>
<dbReference type="Ensembl" id="ENSPRET00000000833.1">
    <property type="protein sequence ID" value="ENSPREP00000000797.1"/>
    <property type="gene ID" value="ENSPREG00000000611.1"/>
</dbReference>
<dbReference type="SUPFAM" id="SSF56112">
    <property type="entry name" value="Protein kinase-like (PK-like)"/>
    <property type="match status" value="1"/>
</dbReference>
<dbReference type="Proteomes" id="UP000242638">
    <property type="component" value="Unassembled WGS sequence"/>
</dbReference>